<reference evidence="7 8" key="1">
    <citation type="submission" date="2017-08" db="EMBL/GenBank/DDBJ databases">
        <authorList>
            <person name="de Groot N.N."/>
        </authorList>
    </citation>
    <scope>NUCLEOTIDE SEQUENCE [LARGE SCALE GENOMIC DNA]</scope>
    <source>
        <strain evidence="7 8">NBT06-6</strain>
    </source>
</reference>
<dbReference type="Pfam" id="PF08546">
    <property type="entry name" value="ApbA_C"/>
    <property type="match status" value="1"/>
</dbReference>
<keyword evidence="3 4" id="KW-0560">Oxidoreductase</keyword>
<evidence type="ECO:0000256" key="2">
    <source>
        <dbReference type="ARBA" id="ARBA00022857"/>
    </source>
</evidence>
<dbReference type="Gene3D" id="3.40.50.720">
    <property type="entry name" value="NAD(P)-binding Rossmann-like Domain"/>
    <property type="match status" value="1"/>
</dbReference>
<dbReference type="GO" id="GO:0015940">
    <property type="term" value="P:pantothenate biosynthetic process"/>
    <property type="evidence" value="ECO:0007669"/>
    <property type="project" value="UniProtKB-UniPathway"/>
</dbReference>
<evidence type="ECO:0000313" key="8">
    <source>
        <dbReference type="Proteomes" id="UP000215771"/>
    </source>
</evidence>
<dbReference type="InterPro" id="IPR013328">
    <property type="entry name" value="6PGD_dom2"/>
</dbReference>
<dbReference type="EMBL" id="NQMQ01000018">
    <property type="protein sequence ID" value="PAJ69175.1"/>
    <property type="molecule type" value="Genomic_DNA"/>
</dbReference>
<comment type="catalytic activity">
    <reaction evidence="4">
        <text>(R)-pantoate + NADP(+) = 2-dehydropantoate + NADPH + H(+)</text>
        <dbReference type="Rhea" id="RHEA:16233"/>
        <dbReference type="ChEBI" id="CHEBI:11561"/>
        <dbReference type="ChEBI" id="CHEBI:15378"/>
        <dbReference type="ChEBI" id="CHEBI:15980"/>
        <dbReference type="ChEBI" id="CHEBI:57783"/>
        <dbReference type="ChEBI" id="CHEBI:58349"/>
        <dbReference type="EC" id="1.1.1.169"/>
    </reaction>
</comment>
<proteinExistence type="inferred from homology"/>
<accession>A0A269PE19</accession>
<dbReference type="Pfam" id="PF02558">
    <property type="entry name" value="ApbA"/>
    <property type="match status" value="1"/>
</dbReference>
<comment type="caution">
    <text evidence="7">The sequence shown here is derived from an EMBL/GenBank/DDBJ whole genome shotgun (WGS) entry which is preliminary data.</text>
</comment>
<comment type="function">
    <text evidence="4">Catalyzes the NADPH-dependent reduction of ketopantoate into pantoic acid.</text>
</comment>
<dbReference type="InterPro" id="IPR008927">
    <property type="entry name" value="6-PGluconate_DH-like_C_sf"/>
</dbReference>
<dbReference type="EC" id="1.1.1.169" evidence="4"/>
<dbReference type="PANTHER" id="PTHR21708">
    <property type="entry name" value="PROBABLE 2-DEHYDROPANTOATE 2-REDUCTASE"/>
    <property type="match status" value="1"/>
</dbReference>
<evidence type="ECO:0000256" key="3">
    <source>
        <dbReference type="ARBA" id="ARBA00023002"/>
    </source>
</evidence>
<dbReference type="GO" id="GO:0008677">
    <property type="term" value="F:2-dehydropantoate 2-reductase activity"/>
    <property type="evidence" value="ECO:0007669"/>
    <property type="project" value="UniProtKB-EC"/>
</dbReference>
<dbReference type="UniPathway" id="UPA00028">
    <property type="reaction ID" value="UER00004"/>
</dbReference>
<dbReference type="Proteomes" id="UP000215771">
    <property type="component" value="Unassembled WGS sequence"/>
</dbReference>
<dbReference type="Gene3D" id="1.10.1040.10">
    <property type="entry name" value="N-(1-d-carboxylethyl)-l-norvaline Dehydrogenase, domain 2"/>
    <property type="match status" value="1"/>
</dbReference>
<dbReference type="PANTHER" id="PTHR21708:SF26">
    <property type="entry name" value="2-DEHYDROPANTOATE 2-REDUCTASE"/>
    <property type="match status" value="1"/>
</dbReference>
<dbReference type="SUPFAM" id="SSF48179">
    <property type="entry name" value="6-phosphogluconate dehydrogenase C-terminal domain-like"/>
    <property type="match status" value="1"/>
</dbReference>
<dbReference type="NCBIfam" id="NF005091">
    <property type="entry name" value="PRK06522.2-2"/>
    <property type="match status" value="1"/>
</dbReference>
<dbReference type="InterPro" id="IPR051402">
    <property type="entry name" value="KPR-Related"/>
</dbReference>
<dbReference type="InterPro" id="IPR003710">
    <property type="entry name" value="ApbA"/>
</dbReference>
<dbReference type="InterPro" id="IPR036291">
    <property type="entry name" value="NAD(P)-bd_dom_sf"/>
</dbReference>
<name>A0A269PE19_9CORY</name>
<keyword evidence="4" id="KW-0566">Pantothenate biosynthesis</keyword>
<feature type="domain" description="Ketopantoate reductase C-terminal" evidence="6">
    <location>
        <begin position="186"/>
        <end position="305"/>
    </location>
</feature>
<dbReference type="RefSeq" id="WP_095278184.1">
    <property type="nucleotide sequence ID" value="NZ_CP047655.1"/>
</dbReference>
<evidence type="ECO:0000259" key="5">
    <source>
        <dbReference type="Pfam" id="PF02558"/>
    </source>
</evidence>
<dbReference type="GO" id="GO:0005737">
    <property type="term" value="C:cytoplasm"/>
    <property type="evidence" value="ECO:0007669"/>
    <property type="project" value="TreeGrafter"/>
</dbReference>
<organism evidence="7 8">
    <name type="scientific">Corynebacterium hadale</name>
    <dbReference type="NCBI Taxonomy" id="2026255"/>
    <lineage>
        <taxon>Bacteria</taxon>
        <taxon>Bacillati</taxon>
        <taxon>Actinomycetota</taxon>
        <taxon>Actinomycetes</taxon>
        <taxon>Mycobacteriales</taxon>
        <taxon>Corynebacteriaceae</taxon>
        <taxon>Corynebacterium</taxon>
    </lineage>
</organism>
<gene>
    <name evidence="7" type="ORF">CIG21_08750</name>
</gene>
<dbReference type="InterPro" id="IPR013332">
    <property type="entry name" value="KPR_N"/>
</dbReference>
<dbReference type="SUPFAM" id="SSF51735">
    <property type="entry name" value="NAD(P)-binding Rossmann-fold domains"/>
    <property type="match status" value="1"/>
</dbReference>
<feature type="domain" description="Ketopantoate reductase N-terminal" evidence="5">
    <location>
        <begin position="4"/>
        <end position="156"/>
    </location>
</feature>
<dbReference type="InterPro" id="IPR013752">
    <property type="entry name" value="KPA_reductase"/>
</dbReference>
<dbReference type="NCBIfam" id="TIGR00745">
    <property type="entry name" value="apbA_panE"/>
    <property type="match status" value="1"/>
</dbReference>
<evidence type="ECO:0000259" key="6">
    <source>
        <dbReference type="Pfam" id="PF08546"/>
    </source>
</evidence>
<evidence type="ECO:0000256" key="1">
    <source>
        <dbReference type="ARBA" id="ARBA00007870"/>
    </source>
</evidence>
<protein>
    <recommendedName>
        <fullName evidence="4">2-dehydropantoate 2-reductase</fullName>
        <ecNumber evidence="4">1.1.1.169</ecNumber>
    </recommendedName>
    <alternativeName>
        <fullName evidence="4">Ketopantoate reductase</fullName>
    </alternativeName>
</protein>
<keyword evidence="2 4" id="KW-0521">NADP</keyword>
<comment type="similarity">
    <text evidence="1 4">Belongs to the ketopantoate reductase family.</text>
</comment>
<comment type="pathway">
    <text evidence="4">Cofactor biosynthesis; (R)-pantothenate biosynthesis; (R)-pantoate from 3-methyl-2-oxobutanoate: step 2/2.</text>
</comment>
<evidence type="ECO:0000256" key="4">
    <source>
        <dbReference type="RuleBase" id="RU362068"/>
    </source>
</evidence>
<dbReference type="AlphaFoldDB" id="A0A269PE19"/>
<sequence length="308" mass="31447">MKVVCIGAGAIGGYFGGVLAEAGHEVSFVARGETLAALRQRGVLLSRGDEPARAVRVHAAEHAGEAADLMGGADIVVVATKALPDNPTFADLADARQLGGVPIVTTQNSVEIHDTAARIFGTDRVLAGVARCYATRVGPAKIVLNPGPLALSFGPVAGASISETARAFRAALDEAGIGGELYAPGDVLTDVWSKAMFVTTTGALGAVAGVPMGVLRDALRPQLRALMKEVEAAARGLGVRLPADAVSQTLAFADQQYAGATSSMQRDIADGLPSELDAQVGAIRRQAAAAGVPTPLLDYTYAVLAVRA</sequence>
<evidence type="ECO:0000313" key="7">
    <source>
        <dbReference type="EMBL" id="PAJ69175.1"/>
    </source>
</evidence>